<gene>
    <name evidence="1" type="primary">SKS1_4</name>
    <name evidence="1" type="ORF">DSO57_1032396</name>
</gene>
<keyword evidence="1" id="KW-0808">Transferase</keyword>
<evidence type="ECO:0000313" key="1">
    <source>
        <dbReference type="EMBL" id="KAJ9052621.1"/>
    </source>
</evidence>
<reference evidence="1" key="1">
    <citation type="submission" date="2022-04" db="EMBL/GenBank/DDBJ databases">
        <title>Genome of the entomopathogenic fungus Entomophthora muscae.</title>
        <authorList>
            <person name="Elya C."/>
            <person name="Lovett B.R."/>
            <person name="Lee E."/>
            <person name="Macias A.M."/>
            <person name="Hajek A.E."/>
            <person name="De Bivort B.L."/>
            <person name="Kasson M.T."/>
            <person name="De Fine Licht H.H."/>
            <person name="Stajich J.E."/>
        </authorList>
    </citation>
    <scope>NUCLEOTIDE SEQUENCE</scope>
    <source>
        <strain evidence="1">Berkeley</strain>
    </source>
</reference>
<dbReference type="EMBL" id="QTSX02006632">
    <property type="protein sequence ID" value="KAJ9052621.1"/>
    <property type="molecule type" value="Genomic_DNA"/>
</dbReference>
<evidence type="ECO:0000313" key="2">
    <source>
        <dbReference type="Proteomes" id="UP001165960"/>
    </source>
</evidence>
<proteinExistence type="predicted"/>
<protein>
    <submittedName>
        <fullName evidence="1">Serine/threonine protein kinase</fullName>
    </submittedName>
</protein>
<keyword evidence="1" id="KW-0418">Kinase</keyword>
<sequence>MELCTDDLYSLITAPHSPFSFGNPSMEESHNQAVRATFMKVLDAVEQCHANGIFHRDLKPENILFAEDGGVRLADFGLSTTRTVSYQLGCGSVYYMAPEVISKGQCSSYAPAKADMWALGIVFLNICTGQNPWESASPTHNNFREYQKNPKILGRLFPLSSEGLRIAQALLSVDPILRPSIAQTKDMVKVAINFIGSRSTPPPALTSSPIPCRPSPSAQAPPSKAKSPPTKNTLLKPPTPNLTSPNPAPTPSPPLAASASYASAASSNLVKFRTI</sequence>
<dbReference type="Proteomes" id="UP001165960">
    <property type="component" value="Unassembled WGS sequence"/>
</dbReference>
<organism evidence="1 2">
    <name type="scientific">Entomophthora muscae</name>
    <dbReference type="NCBI Taxonomy" id="34485"/>
    <lineage>
        <taxon>Eukaryota</taxon>
        <taxon>Fungi</taxon>
        <taxon>Fungi incertae sedis</taxon>
        <taxon>Zoopagomycota</taxon>
        <taxon>Entomophthoromycotina</taxon>
        <taxon>Entomophthoromycetes</taxon>
        <taxon>Entomophthorales</taxon>
        <taxon>Entomophthoraceae</taxon>
        <taxon>Entomophthora</taxon>
    </lineage>
</organism>
<accession>A0ACC2RRB6</accession>
<name>A0ACC2RRB6_9FUNG</name>
<keyword evidence="1" id="KW-0723">Serine/threonine-protein kinase</keyword>
<keyword evidence="2" id="KW-1185">Reference proteome</keyword>
<comment type="caution">
    <text evidence="1">The sequence shown here is derived from an EMBL/GenBank/DDBJ whole genome shotgun (WGS) entry which is preliminary data.</text>
</comment>